<keyword evidence="1" id="KW-0547">Nucleotide-binding</keyword>
<evidence type="ECO:0000313" key="1">
    <source>
        <dbReference type="EMBL" id="KAJ9069739.1"/>
    </source>
</evidence>
<reference evidence="1" key="1">
    <citation type="submission" date="2022-04" db="EMBL/GenBank/DDBJ databases">
        <title>Genome of the entomopathogenic fungus Entomophthora muscae.</title>
        <authorList>
            <person name="Elya C."/>
            <person name="Lovett B.R."/>
            <person name="Lee E."/>
            <person name="Macias A.M."/>
            <person name="Hajek A.E."/>
            <person name="De Bivort B.L."/>
            <person name="Kasson M.T."/>
            <person name="De Fine Licht H.H."/>
            <person name="Stajich J.E."/>
        </authorList>
    </citation>
    <scope>NUCLEOTIDE SEQUENCE</scope>
    <source>
        <strain evidence="1">Berkeley</strain>
    </source>
</reference>
<dbReference type="EMBL" id="QTSX02003611">
    <property type="protein sequence ID" value="KAJ9069739.1"/>
    <property type="molecule type" value="Genomic_DNA"/>
</dbReference>
<dbReference type="Proteomes" id="UP001165960">
    <property type="component" value="Unassembled WGS sequence"/>
</dbReference>
<proteinExistence type="predicted"/>
<keyword evidence="1" id="KW-0067">ATP-binding</keyword>
<evidence type="ECO:0000313" key="2">
    <source>
        <dbReference type="Proteomes" id="UP001165960"/>
    </source>
</evidence>
<organism evidence="1 2">
    <name type="scientific">Entomophthora muscae</name>
    <dbReference type="NCBI Taxonomy" id="34485"/>
    <lineage>
        <taxon>Eukaryota</taxon>
        <taxon>Fungi</taxon>
        <taxon>Fungi incertae sedis</taxon>
        <taxon>Zoopagomycota</taxon>
        <taxon>Entomophthoromycotina</taxon>
        <taxon>Entomophthoromycetes</taxon>
        <taxon>Entomophthorales</taxon>
        <taxon>Entomophthoraceae</taxon>
        <taxon>Entomophthora</taxon>
    </lineage>
</organism>
<dbReference type="EC" id="3.6.4.12" evidence="1"/>
<keyword evidence="2" id="KW-1185">Reference proteome</keyword>
<sequence>MSSQFKRPHGSSGNKSNLSSKQLKKVEQQVSRGGGNSESSDDDFEEVEGASFIPKNAYADFNESAGDSSRRRDAVSSFFGSKDYSHMTLKEDEASRPLWISPESGHLILEAYSPLAKPAQDFLIAISEPVSRPRFIHEYKLTAYSLYAAVSVGLETDDILEALNRFSKMPIPDSVANFIRQCTTSYGKIKLVLKHNHYYVESSHPEMLRMLLRDPVIEHARASKVEDNKSSAKIQDFASVDSSKTAANTKGGSNSKDDPFTAVADIEKDEEEEEDNDKTFSFQIYTDQVENVKKRCNELDHPLLEEYDFRNDMINPNLDISLKPITSIRPYQEKSLSKMFGNGRARSGVIVLPCGAGKTLVGITATCTVKKSTLVLCTSSVSVAQWKEQFLKFASIQEKAIAVFTADHKEQFSTQAGIVISTFSMVANTRNRSADAQKMMDFLRGREWGFLLLDEVHVVPANIFRRVVTTIAAHTKLGLTATLVREDEKIEDLNFLIGPKLYEANWMDLSRQGHIATVQCAEVWCRMTPAFYKAYREESSRKRELLYVMNPNKFQACQYLIDYHEKRGDKIIVFCDNVWALRVYAQTLKKYFICGETKQHERMDILYKFQHDPAVMTIFLSKVGDTSIDLPEATCLIQVSSHYGSRRQEAQRLGRILRAKRRNDEGFNAFFYSLVSQDTQEMYYSTKRQQFLVDQGYAFKVITHLDGQEFYPNPAFRREADQLDLLNKVSAANDNAIDMDGDVSDSNFTSKRKRRGGPKGRVQSERHKLFRDMRK</sequence>
<comment type="caution">
    <text evidence="1">The sequence shown here is derived from an EMBL/GenBank/DDBJ whole genome shotgun (WGS) entry which is preliminary data.</text>
</comment>
<keyword evidence="1" id="KW-0378">Hydrolase</keyword>
<name>A0ACC2T523_9FUNG</name>
<accession>A0ACC2T523</accession>
<protein>
    <submittedName>
        <fullName evidence="1">DNA repair helicase RAD25</fullName>
        <ecNumber evidence="1">3.6.4.12</ecNumber>
    </submittedName>
</protein>
<gene>
    <name evidence="1" type="primary">SSL2_2</name>
    <name evidence="1" type="ORF">DSO57_1015423</name>
</gene>
<keyword evidence="1" id="KW-0347">Helicase</keyword>